<dbReference type="EMBL" id="JAHWXP010000001">
    <property type="protein sequence ID" value="MBY8335815.1"/>
    <property type="molecule type" value="Genomic_DNA"/>
</dbReference>
<feature type="signal peptide" evidence="1">
    <location>
        <begin position="1"/>
        <end position="22"/>
    </location>
</feature>
<evidence type="ECO:0008006" key="4">
    <source>
        <dbReference type="Google" id="ProtNLM"/>
    </source>
</evidence>
<protein>
    <recommendedName>
        <fullName evidence="4">DUF995 domain-containing protein</fullName>
    </recommendedName>
</protein>
<evidence type="ECO:0000313" key="3">
    <source>
        <dbReference type="Proteomes" id="UP000759298"/>
    </source>
</evidence>
<dbReference type="Proteomes" id="UP000759298">
    <property type="component" value="Unassembled WGS sequence"/>
</dbReference>
<evidence type="ECO:0000313" key="2">
    <source>
        <dbReference type="EMBL" id="MBY8335815.1"/>
    </source>
</evidence>
<sequence>MKPLAASAAILLTALSATPALADGFEFELVPADATLYLVEKRSGCVWRKGANGDWLFEGPNAATRRAQCDMIIEKAPRVANENG</sequence>
<keyword evidence="3" id="KW-1185">Reference proteome</keyword>
<feature type="chain" id="PRO_5045640033" description="DUF995 domain-containing protein" evidence="1">
    <location>
        <begin position="23"/>
        <end position="84"/>
    </location>
</feature>
<proteinExistence type="predicted"/>
<comment type="caution">
    <text evidence="2">The sequence shown here is derived from an EMBL/GenBank/DDBJ whole genome shotgun (WGS) entry which is preliminary data.</text>
</comment>
<reference evidence="2 3" key="1">
    <citation type="submission" date="2021-07" db="EMBL/GenBank/DDBJ databases">
        <title>Alteriqipengyuania abyssalis NZ-12B nov, sp.nov isolated from deep sea sponge in pacific ocean.</title>
        <authorList>
            <person name="Tareen S."/>
            <person name="Wink J."/>
        </authorList>
    </citation>
    <scope>NUCLEOTIDE SEQUENCE [LARGE SCALE GENOMIC DNA]</scope>
    <source>
        <strain evidence="2 3">NZ-12B</strain>
    </source>
</reference>
<dbReference type="RefSeq" id="WP_222823573.1">
    <property type="nucleotide sequence ID" value="NZ_JAHWXP010000001.1"/>
</dbReference>
<keyword evidence="1" id="KW-0732">Signal</keyword>
<evidence type="ECO:0000256" key="1">
    <source>
        <dbReference type="SAM" id="SignalP"/>
    </source>
</evidence>
<gene>
    <name evidence="2" type="ORF">KYN89_02015</name>
</gene>
<name>A0ABS7PC36_9SPHN</name>
<accession>A0ABS7PC36</accession>
<organism evidence="2 3">
    <name type="scientific">Alteriqipengyuania abyssalis</name>
    <dbReference type="NCBI Taxonomy" id="2860200"/>
    <lineage>
        <taxon>Bacteria</taxon>
        <taxon>Pseudomonadati</taxon>
        <taxon>Pseudomonadota</taxon>
        <taxon>Alphaproteobacteria</taxon>
        <taxon>Sphingomonadales</taxon>
        <taxon>Erythrobacteraceae</taxon>
        <taxon>Alteriqipengyuania</taxon>
    </lineage>
</organism>